<comment type="similarity">
    <text evidence="1">Belongs to the strumpellin family.</text>
</comment>
<gene>
    <name evidence="2" type="primary">Contig14060.g14991</name>
    <name evidence="2" type="ORF">STYLEM_2510</name>
</gene>
<dbReference type="PANTHER" id="PTHR15691:SF6">
    <property type="entry name" value="WASH COMPLEX SUBUNIT 5"/>
    <property type="match status" value="1"/>
</dbReference>
<sequence length="1229" mass="143203">MDFLDPNNDCGQALLKLAGNGSAILAELLRLSNHIPDVFLFDSSSKEKKKDEKNQEIIMINGEAIDSATAHLLYYEQKKYENILFDFQYLKNQDIYDAKIQGNIDYIDLDENFRESYMEIIERFFQVFDSIYNYYKEFKTFIANVNEGYFIDFNLETILQNQEGKRLLIEVFYLYGVMLILQDRLIPAIARERLVVCYIRYKGQNSSDYVNEVCKLVKTTGYSFNSKTKAETFPPNYPSDYFSRFNIDRVLIEQLINTLKDDDVYNQLAAYPNPEHRSVALSNQASIIFTLLSFCPKILQNENAKMREIVDKHFPDNWVIPIYQGHLVDLTEFWSPFPAAMKALSNNIVIENIRKIAQTHLYKMQDCLKRLDKYIIEGQLQEEFVLDHVKELMNCLRDCNVTIRWILIHRNCKNKKFKEVIDQCSTPKEIINLLLNLSKFEHQLKNMFQKLVSQKHNIWAEDKQKCYENMNEIAEYFSGNRNWGKNTIDENYANWFRNVTNIVESLDYKHSTKTGRKIQQLIQALEDVQVYDVIERSVQIKYYISETQKALHHMVRIVNVKRQILVNISYITDFAYAWLLIEDYVPIMQEEIKMEPKVVLSLKTVFMKLASIMNQSLVRIIESGSEDLRSVANYYSGELVKFVKKVLQVIPTKIFSLLESVSVILTQNVKEFEVKLSKEELKEHAQFDHRFQLAKLTHEVSVFTEGMLVLDKTLMGVIEIEPKEILIDGIRKELGKTLAHILHEGFIFKKGQANEELEGKLRALREKVKGLKRSIEYIQDFLNVYGEKIWSEELSRIIEFAVEKEATALVSKKYSTSLAEAQENYFIPNFIPDNNDFTFMGRVLRHITETISKGCYIDHLSSWYDQTGNQMFGLRYVNYVQDYLGTTFLQGLDKLIVYSIVSELNKFCRFYGLQIGGGGISDDKRAKGNKVNKQLLQSIKFFDEDLSENLGNLNPQYIKQYAILIKAIQPLYQTFLPSIIQIGKLQLLRKLVVKQIYFSAKVESSQYTSCLETLNYTILHNLDEIKDNAKRTFVEREEELYNLGGNETLNNTRLLTPQQLAMRAEKERDAENRLKGMLKDMTVALEAIGFVNPMNKVYKLTKDLDHFPLVAALITLNALTQLTYDPNIYSLIRKNKELIVDGPHFVVGLITIFKQYHYNNYKKFILYLIHFIKVSIHSGGPSSLLSKQLPADAMMTLNFLEELIKYDGSSREIITNNLGTYIFDYYKTY</sequence>
<dbReference type="PANTHER" id="PTHR15691">
    <property type="entry name" value="WASH COMPLEX SUBUNIT 5"/>
    <property type="match status" value="1"/>
</dbReference>
<proteinExistence type="inferred from homology"/>
<evidence type="ECO:0000256" key="1">
    <source>
        <dbReference type="ARBA" id="ARBA00006224"/>
    </source>
</evidence>
<organism evidence="2 3">
    <name type="scientific">Stylonychia lemnae</name>
    <name type="common">Ciliate</name>
    <dbReference type="NCBI Taxonomy" id="5949"/>
    <lineage>
        <taxon>Eukaryota</taxon>
        <taxon>Sar</taxon>
        <taxon>Alveolata</taxon>
        <taxon>Ciliophora</taxon>
        <taxon>Intramacronucleata</taxon>
        <taxon>Spirotrichea</taxon>
        <taxon>Stichotrichia</taxon>
        <taxon>Sporadotrichida</taxon>
        <taxon>Oxytrichidae</taxon>
        <taxon>Stylonychinae</taxon>
        <taxon>Stylonychia</taxon>
    </lineage>
</organism>
<reference evidence="2 3" key="1">
    <citation type="submission" date="2014-06" db="EMBL/GenBank/DDBJ databases">
        <authorList>
            <person name="Swart Estienne"/>
        </authorList>
    </citation>
    <scope>NUCLEOTIDE SEQUENCE [LARGE SCALE GENOMIC DNA]</scope>
    <source>
        <strain evidence="2 3">130c</strain>
    </source>
</reference>
<dbReference type="GO" id="GO:0005768">
    <property type="term" value="C:endosome"/>
    <property type="evidence" value="ECO:0007669"/>
    <property type="project" value="TreeGrafter"/>
</dbReference>
<dbReference type="AlphaFoldDB" id="A0A077ZV81"/>
<keyword evidence="3" id="KW-1185">Reference proteome</keyword>
<protein>
    <submittedName>
        <fullName evidence="2">Wash complex subunit strumpellin</fullName>
    </submittedName>
</protein>
<dbReference type="GO" id="GO:0030041">
    <property type="term" value="P:actin filament polymerization"/>
    <property type="evidence" value="ECO:0007669"/>
    <property type="project" value="TreeGrafter"/>
</dbReference>
<dbReference type="GO" id="GO:0051125">
    <property type="term" value="P:regulation of actin nucleation"/>
    <property type="evidence" value="ECO:0007669"/>
    <property type="project" value="TreeGrafter"/>
</dbReference>
<accession>A0A077ZV81</accession>
<dbReference type="Proteomes" id="UP000039865">
    <property type="component" value="Unassembled WGS sequence"/>
</dbReference>
<evidence type="ECO:0000313" key="3">
    <source>
        <dbReference type="Proteomes" id="UP000039865"/>
    </source>
</evidence>
<dbReference type="GO" id="GO:0140285">
    <property type="term" value="P:endosome fission"/>
    <property type="evidence" value="ECO:0007669"/>
    <property type="project" value="TreeGrafter"/>
</dbReference>
<dbReference type="OrthoDB" id="565118at2759"/>
<evidence type="ECO:0000313" key="2">
    <source>
        <dbReference type="EMBL" id="CDW73529.1"/>
    </source>
</evidence>
<dbReference type="Pfam" id="PF10266">
    <property type="entry name" value="Strumpellin"/>
    <property type="match status" value="2"/>
</dbReference>
<dbReference type="EMBL" id="CCKQ01002440">
    <property type="protein sequence ID" value="CDW73529.1"/>
    <property type="molecule type" value="Genomic_DNA"/>
</dbReference>
<dbReference type="GO" id="GO:0071203">
    <property type="term" value="C:WASH complex"/>
    <property type="evidence" value="ECO:0007669"/>
    <property type="project" value="InterPro"/>
</dbReference>
<dbReference type="InterPro" id="IPR019393">
    <property type="entry name" value="WASH_strumpellin"/>
</dbReference>
<dbReference type="InParanoid" id="A0A077ZV81"/>
<name>A0A077ZV81_STYLE</name>
<dbReference type="GO" id="GO:0007032">
    <property type="term" value="P:endosome organization"/>
    <property type="evidence" value="ECO:0007669"/>
    <property type="project" value="TreeGrafter"/>
</dbReference>
<dbReference type="OMA" id="FFPDNWV"/>